<protein>
    <submittedName>
        <fullName evidence="1">Uncharacterized protein</fullName>
    </submittedName>
</protein>
<dbReference type="RefSeq" id="WP_146921090.1">
    <property type="nucleotide sequence ID" value="NZ_CP042430.1"/>
</dbReference>
<name>A0A5B8U799_9ACTN</name>
<dbReference type="AlphaFoldDB" id="A0A5B8U799"/>
<accession>A0A5B8U799</accession>
<reference evidence="1 2" key="1">
    <citation type="journal article" date="2018" name="J. Microbiol.">
        <title>Baekduia soli gen. nov., sp. nov., a novel bacterium isolated from the soil of Baekdu Mountain and proposal of a novel family name, Baekduiaceae fam. nov.</title>
        <authorList>
            <person name="An D.S."/>
            <person name="Siddiqi M.Z."/>
            <person name="Kim K.H."/>
            <person name="Yu H.S."/>
            <person name="Im W.T."/>
        </authorList>
    </citation>
    <scope>NUCLEOTIDE SEQUENCE [LARGE SCALE GENOMIC DNA]</scope>
    <source>
        <strain evidence="1 2">BR7-21</strain>
    </source>
</reference>
<proteinExistence type="predicted"/>
<dbReference type="Proteomes" id="UP000321805">
    <property type="component" value="Chromosome"/>
</dbReference>
<gene>
    <name evidence="1" type="ORF">FSW04_16215</name>
</gene>
<sequence length="167" mass="17768">MSVDRRDQLVKAVHASDWHTIDALGWHAFFADLAAFWPRKLTSDHALAYARVLGGHDPVMVTAALAALAETGQAEYRPGPAQLAAAIARTGTGAKTNATPKVGRPDQHPITLGRVRDLLGDGHQICGCVGPRQFNQNAGGVMRCAKCHGIEQGQADNALEQLDEEAA</sequence>
<organism evidence="1 2">
    <name type="scientific">Baekduia soli</name>
    <dbReference type="NCBI Taxonomy" id="496014"/>
    <lineage>
        <taxon>Bacteria</taxon>
        <taxon>Bacillati</taxon>
        <taxon>Actinomycetota</taxon>
        <taxon>Thermoleophilia</taxon>
        <taxon>Solirubrobacterales</taxon>
        <taxon>Baekduiaceae</taxon>
        <taxon>Baekduia</taxon>
    </lineage>
</organism>
<evidence type="ECO:0000313" key="2">
    <source>
        <dbReference type="Proteomes" id="UP000321805"/>
    </source>
</evidence>
<keyword evidence="2" id="KW-1185">Reference proteome</keyword>
<evidence type="ECO:0000313" key="1">
    <source>
        <dbReference type="EMBL" id="QEC48964.1"/>
    </source>
</evidence>
<dbReference type="EMBL" id="CP042430">
    <property type="protein sequence ID" value="QEC48964.1"/>
    <property type="molecule type" value="Genomic_DNA"/>
</dbReference>
<dbReference type="KEGG" id="bsol:FSW04_16215"/>